<dbReference type="RefSeq" id="WP_189088566.1">
    <property type="nucleotide sequence ID" value="NZ_BMQL01000004.1"/>
</dbReference>
<dbReference type="EMBL" id="BMQL01000004">
    <property type="protein sequence ID" value="GGR00391.1"/>
    <property type="molecule type" value="Genomic_DNA"/>
</dbReference>
<feature type="transmembrane region" description="Helical" evidence="1">
    <location>
        <begin position="111"/>
        <end position="132"/>
    </location>
</feature>
<dbReference type="Proteomes" id="UP000603865">
    <property type="component" value="Unassembled WGS sequence"/>
</dbReference>
<accession>A0A918F1X2</accession>
<name>A0A918F1X2_9DEIO</name>
<evidence type="ECO:0000313" key="3">
    <source>
        <dbReference type="Proteomes" id="UP000603865"/>
    </source>
</evidence>
<protein>
    <submittedName>
        <fullName evidence="2">Uncharacterized protein</fullName>
    </submittedName>
</protein>
<keyword evidence="1" id="KW-0472">Membrane</keyword>
<feature type="transmembrane region" description="Helical" evidence="1">
    <location>
        <begin position="58"/>
        <end position="76"/>
    </location>
</feature>
<reference evidence="2" key="2">
    <citation type="submission" date="2020-09" db="EMBL/GenBank/DDBJ databases">
        <authorList>
            <person name="Sun Q."/>
            <person name="Ohkuma M."/>
        </authorList>
    </citation>
    <scope>NUCLEOTIDE SEQUENCE</scope>
    <source>
        <strain evidence="2">JCM 31311</strain>
    </source>
</reference>
<keyword evidence="1" id="KW-0812">Transmembrane</keyword>
<keyword evidence="1" id="KW-1133">Transmembrane helix</keyword>
<evidence type="ECO:0000313" key="2">
    <source>
        <dbReference type="EMBL" id="GGR00391.1"/>
    </source>
</evidence>
<keyword evidence="3" id="KW-1185">Reference proteome</keyword>
<dbReference type="AlphaFoldDB" id="A0A918F1X2"/>
<sequence>MPTSLLLLAHVIRDAAWELFAALAALFTLISGLALLFYPGVYELSKSYATLQHLFPNPHIPGAFAVLTGLGVFLYLDRPFGRWAAVGVVIFQALQFFGSLASVGLSGGTVFFLLFLAIAMAGLLKSGGILPVKAP</sequence>
<feature type="transmembrane region" description="Helical" evidence="1">
    <location>
        <begin position="83"/>
        <end position="105"/>
    </location>
</feature>
<gene>
    <name evidence="2" type="ORF">GCM10008957_11480</name>
</gene>
<evidence type="ECO:0000256" key="1">
    <source>
        <dbReference type="SAM" id="Phobius"/>
    </source>
</evidence>
<feature type="transmembrane region" description="Helical" evidence="1">
    <location>
        <begin position="20"/>
        <end position="38"/>
    </location>
</feature>
<organism evidence="2 3">
    <name type="scientific">Deinococcus ruber</name>
    <dbReference type="NCBI Taxonomy" id="1848197"/>
    <lineage>
        <taxon>Bacteria</taxon>
        <taxon>Thermotogati</taxon>
        <taxon>Deinococcota</taxon>
        <taxon>Deinococci</taxon>
        <taxon>Deinococcales</taxon>
        <taxon>Deinococcaceae</taxon>
        <taxon>Deinococcus</taxon>
    </lineage>
</organism>
<proteinExistence type="predicted"/>
<comment type="caution">
    <text evidence="2">The sequence shown here is derived from an EMBL/GenBank/DDBJ whole genome shotgun (WGS) entry which is preliminary data.</text>
</comment>
<reference evidence="2" key="1">
    <citation type="journal article" date="2014" name="Int. J. Syst. Evol. Microbiol.">
        <title>Complete genome sequence of Corynebacterium casei LMG S-19264T (=DSM 44701T), isolated from a smear-ripened cheese.</title>
        <authorList>
            <consortium name="US DOE Joint Genome Institute (JGI-PGF)"/>
            <person name="Walter F."/>
            <person name="Albersmeier A."/>
            <person name="Kalinowski J."/>
            <person name="Ruckert C."/>
        </authorList>
    </citation>
    <scope>NUCLEOTIDE SEQUENCE</scope>
    <source>
        <strain evidence="2">JCM 31311</strain>
    </source>
</reference>